<protein>
    <recommendedName>
        <fullName evidence="4">Mannosyl-glycoprotein endo-beta-N-acetylglucosamidase-like domain-containing protein</fullName>
    </recommendedName>
</protein>
<dbReference type="Gene3D" id="4.10.80.30">
    <property type="entry name" value="DNA polymerase, domain 6"/>
    <property type="match status" value="1"/>
</dbReference>
<evidence type="ECO:0000259" key="4">
    <source>
        <dbReference type="SMART" id="SM00047"/>
    </source>
</evidence>
<dbReference type="PANTHER" id="PTHR33308">
    <property type="entry name" value="PEPTIDOGLYCAN HYDROLASE FLGJ"/>
    <property type="match status" value="1"/>
</dbReference>
<feature type="domain" description="Mannosyl-glycoprotein endo-beta-N-acetylglucosamidase-like" evidence="4">
    <location>
        <begin position="49"/>
        <end position="205"/>
    </location>
</feature>
<dbReference type="Pfam" id="PF01832">
    <property type="entry name" value="Glucosaminidase"/>
    <property type="match status" value="1"/>
</dbReference>
<dbReference type="InterPro" id="IPR002901">
    <property type="entry name" value="MGlyc_endo_b_GlcNAc-like_dom"/>
</dbReference>
<proteinExistence type="inferred from homology"/>
<dbReference type="AlphaFoldDB" id="A0A3R6VHC3"/>
<keyword evidence="2" id="KW-0378">Hydrolase</keyword>
<reference evidence="5 6" key="1">
    <citation type="submission" date="2018-07" db="EMBL/GenBank/DDBJ databases">
        <title>Genome sequences of six Lactobacillus spp. isolated from bumble bee guts.</title>
        <authorList>
            <person name="Motta E.V.S."/>
            <person name="Moran N.A."/>
        </authorList>
    </citation>
    <scope>NUCLEOTIDE SEQUENCE [LARGE SCALE GENOMIC DNA]</scope>
    <source>
        <strain evidence="5 6">LV-8.1</strain>
    </source>
</reference>
<dbReference type="PANTHER" id="PTHR33308:SF9">
    <property type="entry name" value="PEPTIDOGLYCAN HYDROLASE FLGJ"/>
    <property type="match status" value="1"/>
</dbReference>
<dbReference type="Proteomes" id="UP000284822">
    <property type="component" value="Unassembled WGS sequence"/>
</dbReference>
<name>A0A3R6VHC3_9LACO</name>
<evidence type="ECO:0000256" key="3">
    <source>
        <dbReference type="SAM" id="SignalP"/>
    </source>
</evidence>
<dbReference type="InterPro" id="IPR051056">
    <property type="entry name" value="Glycosyl_Hydrolase_73"/>
</dbReference>
<dbReference type="GO" id="GO:0004040">
    <property type="term" value="F:amidase activity"/>
    <property type="evidence" value="ECO:0007669"/>
    <property type="project" value="InterPro"/>
</dbReference>
<gene>
    <name evidence="5" type="ORF">DS832_03440</name>
</gene>
<evidence type="ECO:0000313" key="5">
    <source>
        <dbReference type="EMBL" id="RHW47882.1"/>
    </source>
</evidence>
<evidence type="ECO:0000256" key="2">
    <source>
        <dbReference type="ARBA" id="ARBA00022801"/>
    </source>
</evidence>
<dbReference type="EMBL" id="QOCS01000007">
    <property type="protein sequence ID" value="RHW47882.1"/>
    <property type="molecule type" value="Genomic_DNA"/>
</dbReference>
<organism evidence="5 6">
    <name type="scientific">Bombilactobacillus bombi</name>
    <dbReference type="NCBI Taxonomy" id="1303590"/>
    <lineage>
        <taxon>Bacteria</taxon>
        <taxon>Bacillati</taxon>
        <taxon>Bacillota</taxon>
        <taxon>Bacilli</taxon>
        <taxon>Lactobacillales</taxon>
        <taxon>Lactobacillaceae</taxon>
        <taxon>Bombilactobacillus</taxon>
    </lineage>
</organism>
<evidence type="ECO:0000256" key="1">
    <source>
        <dbReference type="ARBA" id="ARBA00010266"/>
    </source>
</evidence>
<accession>A0A3R6VHC3</accession>
<sequence length="286" mass="31383">MDSNLLGGIILKKKALTSALIALLISSTTAAGGVNLVQASGSNHAQSFDFSLPLDNHQQFIQQIAPIAKNAAKQYGLYPSVMMAQAILESDWGTSSASQAPNYNYFGIKGDYNGSAVQMATQEWSPESDYYTINSSFRRYPSMKASFVDNGNLLRSDYYYSGTWRENASTYRDATAWLQGRYATDPEYANKLNQLIKTYNLTQYDGTADNTAPTAATNTANKQTAKLSSDRGRIKLYSPLGVALPSSSLKPGATCTFGETRYINGQKFYRVSTYEWLNADDVVAIN</sequence>
<comment type="caution">
    <text evidence="5">The sequence shown here is derived from an EMBL/GenBank/DDBJ whole genome shotgun (WGS) entry which is preliminary data.</text>
</comment>
<dbReference type="SMART" id="SM00047">
    <property type="entry name" value="LYZ2"/>
    <property type="match status" value="1"/>
</dbReference>
<feature type="signal peptide" evidence="3">
    <location>
        <begin position="1"/>
        <end position="30"/>
    </location>
</feature>
<dbReference type="Gene3D" id="1.10.530.10">
    <property type="match status" value="1"/>
</dbReference>
<dbReference type="SUPFAM" id="SSF53955">
    <property type="entry name" value="Lysozyme-like"/>
    <property type="match status" value="1"/>
</dbReference>
<dbReference type="InterPro" id="IPR023346">
    <property type="entry name" value="Lysozyme-like_dom_sf"/>
</dbReference>
<evidence type="ECO:0000313" key="6">
    <source>
        <dbReference type="Proteomes" id="UP000284822"/>
    </source>
</evidence>
<keyword evidence="3" id="KW-0732">Signal</keyword>
<feature type="chain" id="PRO_5038611597" description="Mannosyl-glycoprotein endo-beta-N-acetylglucosamidase-like domain-containing protein" evidence="3">
    <location>
        <begin position="31"/>
        <end position="286"/>
    </location>
</feature>
<comment type="similarity">
    <text evidence="1">Belongs to the glycosyl hydrolase 73 family.</text>
</comment>